<evidence type="ECO:0000313" key="7">
    <source>
        <dbReference type="EMBL" id="CAK7225813.1"/>
    </source>
</evidence>
<dbReference type="Proteomes" id="UP001642482">
    <property type="component" value="Unassembled WGS sequence"/>
</dbReference>
<feature type="transmembrane region" description="Helical" evidence="6">
    <location>
        <begin position="382"/>
        <end position="399"/>
    </location>
</feature>
<evidence type="ECO:0000256" key="6">
    <source>
        <dbReference type="SAM" id="Phobius"/>
    </source>
</evidence>
<feature type="transmembrane region" description="Helical" evidence="6">
    <location>
        <begin position="290"/>
        <end position="314"/>
    </location>
</feature>
<evidence type="ECO:0008006" key="9">
    <source>
        <dbReference type="Google" id="ProtNLM"/>
    </source>
</evidence>
<proteinExistence type="inferred from homology"/>
<evidence type="ECO:0000313" key="8">
    <source>
        <dbReference type="Proteomes" id="UP001642482"/>
    </source>
</evidence>
<dbReference type="Gene3D" id="1.10.4160.10">
    <property type="entry name" value="Hydantoin permease"/>
    <property type="match status" value="1"/>
</dbReference>
<gene>
    <name evidence="7" type="ORF">SEUCBS140593_006030</name>
</gene>
<dbReference type="PANTHER" id="PTHR30618:SF4">
    <property type="entry name" value="ALLANTOIN PERMEASE"/>
    <property type="match status" value="1"/>
</dbReference>
<evidence type="ECO:0000256" key="2">
    <source>
        <dbReference type="ARBA" id="ARBA00008974"/>
    </source>
</evidence>
<keyword evidence="3 6" id="KW-0812">Transmembrane</keyword>
<feature type="transmembrane region" description="Helical" evidence="6">
    <location>
        <begin position="405"/>
        <end position="430"/>
    </location>
</feature>
<protein>
    <recommendedName>
        <fullName evidence="9">Uracil permease</fullName>
    </recommendedName>
</protein>
<dbReference type="InterPro" id="IPR045225">
    <property type="entry name" value="Uracil/uridine/allantoin_perm"/>
</dbReference>
<feature type="transmembrane region" description="Helical" evidence="6">
    <location>
        <begin position="178"/>
        <end position="197"/>
    </location>
</feature>
<organism evidence="7 8">
    <name type="scientific">Sporothrix eucalyptigena</name>
    <dbReference type="NCBI Taxonomy" id="1812306"/>
    <lineage>
        <taxon>Eukaryota</taxon>
        <taxon>Fungi</taxon>
        <taxon>Dikarya</taxon>
        <taxon>Ascomycota</taxon>
        <taxon>Pezizomycotina</taxon>
        <taxon>Sordariomycetes</taxon>
        <taxon>Sordariomycetidae</taxon>
        <taxon>Ophiostomatales</taxon>
        <taxon>Ophiostomataceae</taxon>
        <taxon>Sporothrix</taxon>
    </lineage>
</organism>
<name>A0ABP0C1W2_9PEZI</name>
<evidence type="ECO:0000256" key="3">
    <source>
        <dbReference type="ARBA" id="ARBA00022692"/>
    </source>
</evidence>
<dbReference type="PANTHER" id="PTHR30618">
    <property type="entry name" value="NCS1 FAMILY PURINE/PYRIMIDINE TRANSPORTER"/>
    <property type="match status" value="1"/>
</dbReference>
<accession>A0ABP0C1W2</accession>
<comment type="similarity">
    <text evidence="2">Belongs to the purine-cytosine permease (2.A.39) family.</text>
</comment>
<evidence type="ECO:0000256" key="1">
    <source>
        <dbReference type="ARBA" id="ARBA00004141"/>
    </source>
</evidence>
<sequence>MTSSTIRRRVAVVAEKVRLHGNEEEHEQTNNWCNRDLIPLPPKRRSWGWFNYFGYWAISSLNISNWQSPNTYLAQGLSVPQSMMVIVLGRLLITLFSSLVAWCGLKWHIGFTIQNRFSWGLRGSYIPLLQRVLLNFIWTAVQCWNGGRLMAVCLTALWPSFATMHNFLPKSMQETTTAYQFVGFILFWVLSTPFLLIRPEKFKLPFQVVCIYCGVGMVCMMIWALAVAKGVGPLWHTGETVPATSHFNVSWLIMSGINQMVGSIAAGITNGSDFSRYSRSWQHYIGGSTMSALVVGTLVSFIGLVTTSAAQTIYGEVYWNPPDLLMVMMDNGHGSSKARAGVFFLSLGFCLTAMFENVCGNAVAGGIDLAGMFPRYIDIRRGAILTFLAAWIVQPWQLVNKATTFVNVLSSFSVFLAPLIGIMVVDFYLVRRLKIRLSHLYRSHDSIYWFTSGFNWRAVPAWLCGWAPTVGGLAYAARGATDGPKALYKLYYMAFLLGFFISSIIFYTLSSVFPPVGLGEFDETDVYGTFTPEEAAKIGVVTTMGLVEAIHSGEDDGLGLQSELDKTCGMKGEVNTL</sequence>
<feature type="transmembrane region" description="Helical" evidence="6">
    <location>
        <begin position="342"/>
        <end position="370"/>
    </location>
</feature>
<keyword evidence="5 6" id="KW-0472">Membrane</keyword>
<comment type="caution">
    <text evidence="7">The sequence shown here is derived from an EMBL/GenBank/DDBJ whole genome shotgun (WGS) entry which is preliminary data.</text>
</comment>
<dbReference type="EMBL" id="CAWUHD010000062">
    <property type="protein sequence ID" value="CAK7225813.1"/>
    <property type="molecule type" value="Genomic_DNA"/>
</dbReference>
<dbReference type="Pfam" id="PF02133">
    <property type="entry name" value="Transp_cyt_pur"/>
    <property type="match status" value="1"/>
</dbReference>
<feature type="transmembrane region" description="Helical" evidence="6">
    <location>
        <begin position="132"/>
        <end position="158"/>
    </location>
</feature>
<feature type="transmembrane region" description="Helical" evidence="6">
    <location>
        <begin position="490"/>
        <end position="509"/>
    </location>
</feature>
<keyword evidence="4 6" id="KW-1133">Transmembrane helix</keyword>
<comment type="subcellular location">
    <subcellularLocation>
        <location evidence="1">Membrane</location>
        <topology evidence="1">Multi-pass membrane protein</topology>
    </subcellularLocation>
</comment>
<evidence type="ECO:0000256" key="5">
    <source>
        <dbReference type="ARBA" id="ARBA00023136"/>
    </source>
</evidence>
<dbReference type="InterPro" id="IPR001248">
    <property type="entry name" value="Pur-cyt_permease"/>
</dbReference>
<reference evidence="7 8" key="1">
    <citation type="submission" date="2024-01" db="EMBL/GenBank/DDBJ databases">
        <authorList>
            <person name="Allen C."/>
            <person name="Tagirdzhanova G."/>
        </authorList>
    </citation>
    <scope>NUCLEOTIDE SEQUENCE [LARGE SCALE GENOMIC DNA]</scope>
</reference>
<feature type="transmembrane region" description="Helical" evidence="6">
    <location>
        <begin position="209"/>
        <end position="228"/>
    </location>
</feature>
<feature type="transmembrane region" description="Helical" evidence="6">
    <location>
        <begin position="49"/>
        <end position="67"/>
    </location>
</feature>
<evidence type="ECO:0000256" key="4">
    <source>
        <dbReference type="ARBA" id="ARBA00022989"/>
    </source>
</evidence>
<dbReference type="CDD" id="cd11482">
    <property type="entry name" value="SLC-NCS1sbd_NRT1-like"/>
    <property type="match status" value="1"/>
</dbReference>
<feature type="transmembrane region" description="Helical" evidence="6">
    <location>
        <begin position="87"/>
        <end position="111"/>
    </location>
</feature>
<feature type="transmembrane region" description="Helical" evidence="6">
    <location>
        <begin position="248"/>
        <end position="269"/>
    </location>
</feature>
<keyword evidence="8" id="KW-1185">Reference proteome</keyword>